<keyword evidence="2" id="KW-1185">Reference proteome</keyword>
<gene>
    <name evidence="1" type="ORF">KIPB_015514</name>
</gene>
<dbReference type="AlphaFoldDB" id="A0A9K3DA56"/>
<comment type="caution">
    <text evidence="1">The sequence shown here is derived from an EMBL/GenBank/DDBJ whole genome shotgun (WGS) entry which is preliminary data.</text>
</comment>
<proteinExistence type="predicted"/>
<protein>
    <submittedName>
        <fullName evidence="1">Uncharacterized protein</fullName>
    </submittedName>
</protein>
<accession>A0A9K3DA56</accession>
<evidence type="ECO:0000313" key="2">
    <source>
        <dbReference type="Proteomes" id="UP000265618"/>
    </source>
</evidence>
<organism evidence="1 2">
    <name type="scientific">Kipferlia bialata</name>
    <dbReference type="NCBI Taxonomy" id="797122"/>
    <lineage>
        <taxon>Eukaryota</taxon>
        <taxon>Metamonada</taxon>
        <taxon>Carpediemonas-like organisms</taxon>
        <taxon>Kipferlia</taxon>
    </lineage>
</organism>
<dbReference type="EMBL" id="BDIP01008747">
    <property type="protein sequence ID" value="GIQ91998.1"/>
    <property type="molecule type" value="Genomic_DNA"/>
</dbReference>
<sequence length="181" mass="19549">ALAAKVLVTRVASGRVFSKVLTPYVVRPVSTAFVSCLSPAEARDLVESVRKRQLIAAVQDSVVLSIIFEELTARADQALPVQSSLQTATALAHSIMQHMRRVRRVSLEVSTGEGSDGVRAPPALSIPYAPPSPVPCLCKRGGCLDNVHYATPEEVAIVRGHDIQFYPIVVYAKLDIQGFTK</sequence>
<name>A0A9K3DA56_9EUKA</name>
<reference evidence="1 2" key="1">
    <citation type="journal article" date="2018" name="PLoS ONE">
        <title>The draft genome of Kipferlia bialata reveals reductive genome evolution in fornicate parasites.</title>
        <authorList>
            <person name="Tanifuji G."/>
            <person name="Takabayashi S."/>
            <person name="Kume K."/>
            <person name="Takagi M."/>
            <person name="Nakayama T."/>
            <person name="Kamikawa R."/>
            <person name="Inagaki Y."/>
            <person name="Hashimoto T."/>
        </authorList>
    </citation>
    <scope>NUCLEOTIDE SEQUENCE [LARGE SCALE GENOMIC DNA]</scope>
    <source>
        <strain evidence="1">NY0173</strain>
    </source>
</reference>
<evidence type="ECO:0000313" key="1">
    <source>
        <dbReference type="EMBL" id="GIQ91998.1"/>
    </source>
</evidence>
<feature type="non-terminal residue" evidence="1">
    <location>
        <position position="1"/>
    </location>
</feature>
<dbReference type="Proteomes" id="UP000265618">
    <property type="component" value="Unassembled WGS sequence"/>
</dbReference>
<feature type="non-terminal residue" evidence="1">
    <location>
        <position position="181"/>
    </location>
</feature>